<dbReference type="EMBL" id="UZAD01013380">
    <property type="protein sequence ID" value="VDN94529.1"/>
    <property type="molecule type" value="Genomic_DNA"/>
</dbReference>
<sequence>MHQCRTLYCINIVLYSMHFTMYNTVLRSIGVELYAVSISYFIPLIMLIFNRNILLISHFTTTIPYSVLSMLNFTVTIPYSVPSVLHIIPQHSTHAASHRNSTVLRSFNVAHHAVTFYYCSYCNNTVLRPIIVVLCSITFC</sequence>
<feature type="transmembrane region" description="Helical" evidence="1">
    <location>
        <begin position="7"/>
        <end position="25"/>
    </location>
</feature>
<name>A0A0N4TWU4_BRUPA</name>
<reference evidence="2 3" key="2">
    <citation type="submission" date="2018-11" db="EMBL/GenBank/DDBJ databases">
        <authorList>
            <consortium name="Pathogen Informatics"/>
        </authorList>
    </citation>
    <scope>NUCLEOTIDE SEQUENCE [LARGE SCALE GENOMIC DNA]</scope>
</reference>
<dbReference type="AlphaFoldDB" id="A0A0N4TWU4"/>
<protein>
    <submittedName>
        <fullName evidence="4">Ovule protein</fullName>
    </submittedName>
</protein>
<dbReference type="Proteomes" id="UP000278627">
    <property type="component" value="Unassembled WGS sequence"/>
</dbReference>
<reference evidence="4" key="1">
    <citation type="submission" date="2017-02" db="UniProtKB">
        <authorList>
            <consortium name="WormBaseParasite"/>
        </authorList>
    </citation>
    <scope>IDENTIFICATION</scope>
</reference>
<evidence type="ECO:0000313" key="4">
    <source>
        <dbReference type="WBParaSite" id="BPAG_0001341601-mRNA-1"/>
    </source>
</evidence>
<evidence type="ECO:0000313" key="3">
    <source>
        <dbReference type="Proteomes" id="UP000278627"/>
    </source>
</evidence>
<organism evidence="4">
    <name type="scientific">Brugia pahangi</name>
    <name type="common">Filarial nematode worm</name>
    <dbReference type="NCBI Taxonomy" id="6280"/>
    <lineage>
        <taxon>Eukaryota</taxon>
        <taxon>Metazoa</taxon>
        <taxon>Ecdysozoa</taxon>
        <taxon>Nematoda</taxon>
        <taxon>Chromadorea</taxon>
        <taxon>Rhabditida</taxon>
        <taxon>Spirurina</taxon>
        <taxon>Spiruromorpha</taxon>
        <taxon>Filarioidea</taxon>
        <taxon>Onchocercidae</taxon>
        <taxon>Brugia</taxon>
    </lineage>
</organism>
<keyword evidence="3" id="KW-1185">Reference proteome</keyword>
<gene>
    <name evidence="2" type="ORF">BPAG_LOCUS13344</name>
</gene>
<evidence type="ECO:0000256" key="1">
    <source>
        <dbReference type="SAM" id="Phobius"/>
    </source>
</evidence>
<keyword evidence="1" id="KW-1133">Transmembrane helix</keyword>
<keyword evidence="1" id="KW-0472">Membrane</keyword>
<dbReference type="WBParaSite" id="BPAG_0001341601-mRNA-1">
    <property type="protein sequence ID" value="BPAG_0001341601-mRNA-1"/>
    <property type="gene ID" value="BPAG_0001341601"/>
</dbReference>
<keyword evidence="1" id="KW-0812">Transmembrane</keyword>
<proteinExistence type="predicted"/>
<feature type="transmembrane region" description="Helical" evidence="1">
    <location>
        <begin position="31"/>
        <end position="49"/>
    </location>
</feature>
<accession>A0A0N4TWU4</accession>
<evidence type="ECO:0000313" key="2">
    <source>
        <dbReference type="EMBL" id="VDN94529.1"/>
    </source>
</evidence>